<evidence type="ECO:0000313" key="1">
    <source>
        <dbReference type="EMBL" id="KAI4349332.1"/>
    </source>
</evidence>
<dbReference type="EMBL" id="CM039429">
    <property type="protein sequence ID" value="KAI4349332.1"/>
    <property type="molecule type" value="Genomic_DNA"/>
</dbReference>
<protein>
    <submittedName>
        <fullName evidence="1">Uncharacterized protein</fullName>
    </submittedName>
</protein>
<dbReference type="Proteomes" id="UP000828941">
    <property type="component" value="Chromosome 4"/>
</dbReference>
<name>A0ACB9PKQ0_BAUVA</name>
<evidence type="ECO:0000313" key="2">
    <source>
        <dbReference type="Proteomes" id="UP000828941"/>
    </source>
</evidence>
<keyword evidence="2" id="KW-1185">Reference proteome</keyword>
<accession>A0ACB9PKQ0</accession>
<reference evidence="1 2" key="1">
    <citation type="journal article" date="2022" name="DNA Res.">
        <title>Chromosomal-level genome assembly of the orchid tree Bauhinia variegata (Leguminosae; Cercidoideae) supports the allotetraploid origin hypothesis of Bauhinia.</title>
        <authorList>
            <person name="Zhong Y."/>
            <person name="Chen Y."/>
            <person name="Zheng D."/>
            <person name="Pang J."/>
            <person name="Liu Y."/>
            <person name="Luo S."/>
            <person name="Meng S."/>
            <person name="Qian L."/>
            <person name="Wei D."/>
            <person name="Dai S."/>
            <person name="Zhou R."/>
        </authorList>
    </citation>
    <scope>NUCLEOTIDE SEQUENCE [LARGE SCALE GENOMIC DNA]</scope>
    <source>
        <strain evidence="1">BV-YZ2020</strain>
    </source>
</reference>
<organism evidence="1 2">
    <name type="scientific">Bauhinia variegata</name>
    <name type="common">Purple orchid tree</name>
    <name type="synonym">Phanera variegata</name>
    <dbReference type="NCBI Taxonomy" id="167791"/>
    <lineage>
        <taxon>Eukaryota</taxon>
        <taxon>Viridiplantae</taxon>
        <taxon>Streptophyta</taxon>
        <taxon>Embryophyta</taxon>
        <taxon>Tracheophyta</taxon>
        <taxon>Spermatophyta</taxon>
        <taxon>Magnoliopsida</taxon>
        <taxon>eudicotyledons</taxon>
        <taxon>Gunneridae</taxon>
        <taxon>Pentapetalae</taxon>
        <taxon>rosids</taxon>
        <taxon>fabids</taxon>
        <taxon>Fabales</taxon>
        <taxon>Fabaceae</taxon>
        <taxon>Cercidoideae</taxon>
        <taxon>Cercideae</taxon>
        <taxon>Bauhiniinae</taxon>
        <taxon>Bauhinia</taxon>
    </lineage>
</organism>
<sequence length="126" mass="14228">MDSKPKYGSFEYINLDGKNTGATMRLHQRSFEGEPKDCFYINIYITNNVQAVSNSVLHDCEVKMRNPGVTLCFEDLKLGIGSPTTNKRVCWEEMLGLGSRLCVLLLFSSLFLFVLLALTRILNSLL</sequence>
<comment type="caution">
    <text evidence="1">The sequence shown here is derived from an EMBL/GenBank/DDBJ whole genome shotgun (WGS) entry which is preliminary data.</text>
</comment>
<proteinExistence type="predicted"/>
<gene>
    <name evidence="1" type="ORF">L6164_009933</name>
</gene>